<keyword evidence="2" id="KW-1185">Reference proteome</keyword>
<proteinExistence type="predicted"/>
<gene>
    <name evidence="1" type="ORF">HPB47_023686</name>
</gene>
<protein>
    <submittedName>
        <fullName evidence="1">Uncharacterized protein</fullName>
    </submittedName>
</protein>
<comment type="caution">
    <text evidence="1">The sequence shown here is derived from an EMBL/GenBank/DDBJ whole genome shotgun (WGS) entry which is preliminary data.</text>
</comment>
<dbReference type="EMBL" id="JABSTQ010009418">
    <property type="protein sequence ID" value="KAG0429371.1"/>
    <property type="molecule type" value="Genomic_DNA"/>
</dbReference>
<sequence length="261" mass="29274">MMAIVGFLYLVPLITSGPLLNDLWLELERPCTTHWWKVLTMTQNYMDDFTDMIFKTFVEAFKTSPDPSQFLPWPKVGIAIMAAIVVSTSIAVGVVTHLYNYLPIHLVLTLDIRALSDTAMHVYNKAFAHAGSLFTAIIFGSFAAKPHQLSRKAQAFWWTVAATFACTSLFGIYSWNRGRAPEHLESVVYAALHRVAWGFAVSWVMYACATGRGGPVNKILANPLLYPLGRLSFAAYLVHVVVIFVNVILRRERNTSDPFLE</sequence>
<accession>A0AC60Q991</accession>
<name>A0AC60Q991_IXOPE</name>
<organism evidence="1 2">
    <name type="scientific">Ixodes persulcatus</name>
    <name type="common">Taiga tick</name>
    <dbReference type="NCBI Taxonomy" id="34615"/>
    <lineage>
        <taxon>Eukaryota</taxon>
        <taxon>Metazoa</taxon>
        <taxon>Ecdysozoa</taxon>
        <taxon>Arthropoda</taxon>
        <taxon>Chelicerata</taxon>
        <taxon>Arachnida</taxon>
        <taxon>Acari</taxon>
        <taxon>Parasitiformes</taxon>
        <taxon>Ixodida</taxon>
        <taxon>Ixodoidea</taxon>
        <taxon>Ixodidae</taxon>
        <taxon>Ixodinae</taxon>
        <taxon>Ixodes</taxon>
    </lineage>
</organism>
<evidence type="ECO:0000313" key="2">
    <source>
        <dbReference type="Proteomes" id="UP000805193"/>
    </source>
</evidence>
<reference evidence="1 2" key="1">
    <citation type="journal article" date="2020" name="Cell">
        <title>Large-Scale Comparative Analyses of Tick Genomes Elucidate Their Genetic Diversity and Vector Capacities.</title>
        <authorList>
            <consortium name="Tick Genome and Microbiome Consortium (TIGMIC)"/>
            <person name="Jia N."/>
            <person name="Wang J."/>
            <person name="Shi W."/>
            <person name="Du L."/>
            <person name="Sun Y."/>
            <person name="Zhan W."/>
            <person name="Jiang J.F."/>
            <person name="Wang Q."/>
            <person name="Zhang B."/>
            <person name="Ji P."/>
            <person name="Bell-Sakyi L."/>
            <person name="Cui X.M."/>
            <person name="Yuan T.T."/>
            <person name="Jiang B.G."/>
            <person name="Yang W.F."/>
            <person name="Lam T.T."/>
            <person name="Chang Q.C."/>
            <person name="Ding S.J."/>
            <person name="Wang X.J."/>
            <person name="Zhu J.G."/>
            <person name="Ruan X.D."/>
            <person name="Zhao L."/>
            <person name="Wei J.T."/>
            <person name="Ye R.Z."/>
            <person name="Que T.C."/>
            <person name="Du C.H."/>
            <person name="Zhou Y.H."/>
            <person name="Cheng J.X."/>
            <person name="Dai P.F."/>
            <person name="Guo W.B."/>
            <person name="Han X.H."/>
            <person name="Huang E.J."/>
            <person name="Li L.F."/>
            <person name="Wei W."/>
            <person name="Gao Y.C."/>
            <person name="Liu J.Z."/>
            <person name="Shao H.Z."/>
            <person name="Wang X."/>
            <person name="Wang C.C."/>
            <person name="Yang T.C."/>
            <person name="Huo Q.B."/>
            <person name="Li W."/>
            <person name="Chen H.Y."/>
            <person name="Chen S.E."/>
            <person name="Zhou L.G."/>
            <person name="Ni X.B."/>
            <person name="Tian J.H."/>
            <person name="Sheng Y."/>
            <person name="Liu T."/>
            <person name="Pan Y.S."/>
            <person name="Xia L.Y."/>
            <person name="Li J."/>
            <person name="Zhao F."/>
            <person name="Cao W.C."/>
        </authorList>
    </citation>
    <scope>NUCLEOTIDE SEQUENCE [LARGE SCALE GENOMIC DNA]</scope>
    <source>
        <strain evidence="1">Iper-2018</strain>
    </source>
</reference>
<evidence type="ECO:0000313" key="1">
    <source>
        <dbReference type="EMBL" id="KAG0429371.1"/>
    </source>
</evidence>
<dbReference type="Proteomes" id="UP000805193">
    <property type="component" value="Unassembled WGS sequence"/>
</dbReference>
<feature type="non-terminal residue" evidence="1">
    <location>
        <position position="261"/>
    </location>
</feature>